<evidence type="ECO:0000256" key="10">
    <source>
        <dbReference type="ARBA" id="ARBA00022842"/>
    </source>
</evidence>
<keyword evidence="6 15" id="KW-0548">Nucleotidyltransferase</keyword>
<dbReference type="InterPro" id="IPR000684">
    <property type="entry name" value="RNA_pol_II_repeat_euk"/>
</dbReference>
<dbReference type="InterPro" id="IPR038593">
    <property type="entry name" value="RNA_pol_Rpb1_7_sf"/>
</dbReference>
<dbReference type="InterPro" id="IPR007073">
    <property type="entry name" value="RNA_pol_Rpb1_7"/>
</dbReference>
<dbReference type="FunFam" id="1.10.150.390:FF:000001">
    <property type="entry name" value="DNA-directed RNA polymerase subunit"/>
    <property type="match status" value="1"/>
</dbReference>
<evidence type="ECO:0000256" key="5">
    <source>
        <dbReference type="ARBA" id="ARBA00022679"/>
    </source>
</evidence>
<dbReference type="Gene3D" id="1.10.274.100">
    <property type="entry name" value="RNA polymerase Rpb1, domain 3"/>
    <property type="match status" value="2"/>
</dbReference>
<evidence type="ECO:0000256" key="16">
    <source>
        <dbReference type="SAM" id="MobiDB-lite"/>
    </source>
</evidence>
<keyword evidence="10" id="KW-0460">Magnesium</keyword>
<dbReference type="InterPro" id="IPR007075">
    <property type="entry name" value="RNA_pol_Rpb1_6"/>
</dbReference>
<keyword evidence="19" id="KW-1185">Reference proteome</keyword>
<dbReference type="Pfam" id="PF05001">
    <property type="entry name" value="RNA_pol_Rpb1_R"/>
    <property type="match status" value="6"/>
</dbReference>
<dbReference type="Pfam" id="PF04998">
    <property type="entry name" value="RNA_pol_Rpb1_5"/>
    <property type="match status" value="1"/>
</dbReference>
<dbReference type="GO" id="GO:0005665">
    <property type="term" value="C:RNA polymerase II, core complex"/>
    <property type="evidence" value="ECO:0007669"/>
    <property type="project" value="TreeGrafter"/>
</dbReference>
<gene>
    <name evidence="18" type="ORF">EDB92DRAFT_1866365</name>
</gene>
<evidence type="ECO:0000313" key="19">
    <source>
        <dbReference type="Proteomes" id="UP001201163"/>
    </source>
</evidence>
<dbReference type="CDD" id="cd02733">
    <property type="entry name" value="RNAP_II_RPB1_N"/>
    <property type="match status" value="1"/>
</dbReference>
<keyword evidence="8" id="KW-0677">Repeat</keyword>
<comment type="similarity">
    <text evidence="2 15">Belongs to the RNA polymerase beta' chain family.</text>
</comment>
<evidence type="ECO:0000256" key="12">
    <source>
        <dbReference type="ARBA" id="ARBA00023163"/>
    </source>
</evidence>
<dbReference type="SUPFAM" id="SSF64484">
    <property type="entry name" value="beta and beta-prime subunits of DNA dependent RNA-polymerase"/>
    <property type="match status" value="1"/>
</dbReference>
<dbReference type="InterPro" id="IPR045867">
    <property type="entry name" value="DNA-dir_RpoC_beta_prime"/>
</dbReference>
<dbReference type="Gene3D" id="2.40.40.20">
    <property type="match status" value="1"/>
</dbReference>
<dbReference type="InterPro" id="IPR007066">
    <property type="entry name" value="RNA_pol_Rpb1_3"/>
</dbReference>
<feature type="region of interest" description="Disordered" evidence="16">
    <location>
        <begin position="157"/>
        <end position="177"/>
    </location>
</feature>
<dbReference type="InterPro" id="IPR000722">
    <property type="entry name" value="RNA_pol_asu"/>
</dbReference>
<dbReference type="Pfam" id="PF05000">
    <property type="entry name" value="RNA_pol_Rpb1_4"/>
    <property type="match status" value="1"/>
</dbReference>
<keyword evidence="11" id="KW-0238">DNA-binding</keyword>
<feature type="region of interest" description="Disordered" evidence="16">
    <location>
        <begin position="1369"/>
        <end position="1522"/>
    </location>
</feature>
<dbReference type="InterPro" id="IPR007083">
    <property type="entry name" value="RNA_pol_Rpb1_4"/>
</dbReference>
<dbReference type="Gene3D" id="1.10.150.390">
    <property type="match status" value="1"/>
</dbReference>
<keyword evidence="5 15" id="KW-0808">Transferase</keyword>
<feature type="compositionally biased region" description="Low complexity" evidence="16">
    <location>
        <begin position="1375"/>
        <end position="1510"/>
    </location>
</feature>
<organism evidence="18 19">
    <name type="scientific">Lactarius akahatsu</name>
    <dbReference type="NCBI Taxonomy" id="416441"/>
    <lineage>
        <taxon>Eukaryota</taxon>
        <taxon>Fungi</taxon>
        <taxon>Dikarya</taxon>
        <taxon>Basidiomycota</taxon>
        <taxon>Agaricomycotina</taxon>
        <taxon>Agaricomycetes</taxon>
        <taxon>Russulales</taxon>
        <taxon>Russulaceae</taxon>
        <taxon>Lactarius</taxon>
    </lineage>
</organism>
<evidence type="ECO:0000259" key="17">
    <source>
        <dbReference type="SMART" id="SM00663"/>
    </source>
</evidence>
<dbReference type="PANTHER" id="PTHR19376:SF37">
    <property type="entry name" value="DNA-DIRECTED RNA POLYMERASE II SUBUNIT RPB1"/>
    <property type="match status" value="1"/>
</dbReference>
<dbReference type="CDD" id="cd02584">
    <property type="entry name" value="RNAP_II_Rpb1_C"/>
    <property type="match status" value="1"/>
</dbReference>
<evidence type="ECO:0000256" key="3">
    <source>
        <dbReference type="ARBA" id="ARBA00022478"/>
    </source>
</evidence>
<feature type="compositionally biased region" description="Low complexity" evidence="16">
    <location>
        <begin position="1321"/>
        <end position="1336"/>
    </location>
</feature>
<dbReference type="Proteomes" id="UP001201163">
    <property type="component" value="Unassembled WGS sequence"/>
</dbReference>
<feature type="region of interest" description="Disordered" evidence="16">
    <location>
        <begin position="1318"/>
        <end position="1340"/>
    </location>
</feature>
<dbReference type="Pfam" id="PF04992">
    <property type="entry name" value="RNA_pol_Rpb1_6"/>
    <property type="match status" value="1"/>
</dbReference>
<keyword evidence="7" id="KW-0479">Metal-binding</keyword>
<dbReference type="Gene3D" id="3.30.1490.180">
    <property type="entry name" value="RNA polymerase ii"/>
    <property type="match status" value="1"/>
</dbReference>
<keyword evidence="4" id="KW-0597">Phosphoprotein</keyword>
<evidence type="ECO:0000256" key="14">
    <source>
        <dbReference type="ARBA" id="ARBA00048552"/>
    </source>
</evidence>
<dbReference type="Gene3D" id="4.10.860.120">
    <property type="entry name" value="RNA polymerase II, clamp domain"/>
    <property type="match status" value="2"/>
</dbReference>
<name>A0AAD4QD26_9AGAM</name>
<dbReference type="Pfam" id="PF04997">
    <property type="entry name" value="RNA_pol_Rpb1_1"/>
    <property type="match status" value="1"/>
</dbReference>
<evidence type="ECO:0000256" key="4">
    <source>
        <dbReference type="ARBA" id="ARBA00022553"/>
    </source>
</evidence>
<dbReference type="Gene3D" id="6.10.250.2940">
    <property type="match status" value="1"/>
</dbReference>
<dbReference type="GO" id="GO:0003899">
    <property type="term" value="F:DNA-directed RNA polymerase activity"/>
    <property type="evidence" value="ECO:0007669"/>
    <property type="project" value="UniProtKB-EC"/>
</dbReference>
<keyword evidence="3 15" id="KW-0240">DNA-directed RNA polymerase</keyword>
<protein>
    <recommendedName>
        <fullName evidence="15">DNA-directed RNA polymerase subunit</fullName>
        <ecNumber evidence="15">2.7.7.6</ecNumber>
    </recommendedName>
</protein>
<evidence type="ECO:0000256" key="6">
    <source>
        <dbReference type="ARBA" id="ARBA00022695"/>
    </source>
</evidence>
<dbReference type="InterPro" id="IPR007080">
    <property type="entry name" value="RNA_pol_Rpb1_1"/>
</dbReference>
<dbReference type="Pfam" id="PF00623">
    <property type="entry name" value="RNA_pol_Rpb1_2"/>
    <property type="match status" value="1"/>
</dbReference>
<dbReference type="GO" id="GO:0046872">
    <property type="term" value="F:metal ion binding"/>
    <property type="evidence" value="ECO:0007669"/>
    <property type="project" value="UniProtKB-KW"/>
</dbReference>
<evidence type="ECO:0000256" key="1">
    <source>
        <dbReference type="ARBA" id="ARBA00004123"/>
    </source>
</evidence>
<feature type="domain" description="RNA polymerase N-terminal" evidence="17">
    <location>
        <begin position="242"/>
        <end position="524"/>
    </location>
</feature>
<dbReference type="EC" id="2.7.7.6" evidence="15"/>
<dbReference type="InterPro" id="IPR006592">
    <property type="entry name" value="RNA_pol_N"/>
</dbReference>
<keyword evidence="12 15" id="KW-0804">Transcription</keyword>
<dbReference type="InterPro" id="IPR044893">
    <property type="entry name" value="RNA_pol_Rpb1_clamp_domain"/>
</dbReference>
<evidence type="ECO:0000256" key="11">
    <source>
        <dbReference type="ARBA" id="ARBA00023125"/>
    </source>
</evidence>
<dbReference type="Gene3D" id="1.10.132.30">
    <property type="match status" value="1"/>
</dbReference>
<dbReference type="PANTHER" id="PTHR19376">
    <property type="entry name" value="DNA-DIRECTED RNA POLYMERASE"/>
    <property type="match status" value="1"/>
</dbReference>
<comment type="caution">
    <text evidence="18">The sequence shown here is derived from an EMBL/GenBank/DDBJ whole genome shotgun (WGS) entry which is preliminary data.</text>
</comment>
<evidence type="ECO:0000256" key="7">
    <source>
        <dbReference type="ARBA" id="ARBA00022723"/>
    </source>
</evidence>
<dbReference type="PROSITE" id="PS00115">
    <property type="entry name" value="RNA_POL_II_REPEAT"/>
    <property type="match status" value="3"/>
</dbReference>
<dbReference type="InterPro" id="IPR038120">
    <property type="entry name" value="Rpb1_funnel_sf"/>
</dbReference>
<evidence type="ECO:0000256" key="9">
    <source>
        <dbReference type="ARBA" id="ARBA00022833"/>
    </source>
</evidence>
<evidence type="ECO:0000256" key="8">
    <source>
        <dbReference type="ARBA" id="ARBA00022737"/>
    </source>
</evidence>
<comment type="catalytic activity">
    <reaction evidence="14 15">
        <text>RNA(n) + a ribonucleoside 5'-triphosphate = RNA(n+1) + diphosphate</text>
        <dbReference type="Rhea" id="RHEA:21248"/>
        <dbReference type="Rhea" id="RHEA-COMP:14527"/>
        <dbReference type="Rhea" id="RHEA-COMP:17342"/>
        <dbReference type="ChEBI" id="CHEBI:33019"/>
        <dbReference type="ChEBI" id="CHEBI:61557"/>
        <dbReference type="ChEBI" id="CHEBI:140395"/>
        <dbReference type="EC" id="2.7.7.6"/>
    </reaction>
</comment>
<keyword evidence="9" id="KW-0862">Zinc</keyword>
<dbReference type="FunFam" id="2.40.40.20:FF:000019">
    <property type="entry name" value="DNA-directed RNA polymerase II subunit RPB1"/>
    <property type="match status" value="1"/>
</dbReference>
<dbReference type="GO" id="GO:0003677">
    <property type="term" value="F:DNA binding"/>
    <property type="evidence" value="ECO:0007669"/>
    <property type="project" value="UniProtKB-KW"/>
</dbReference>
<sequence length="1522" mass="169351">MLGHQFAHSSAPIRKVKEVQFGILSPEEIKAYSVVKVEYPEVMDETGHRPKLGGLMDPRMGTIDRNFKCQTCGESMSECPGHFGHIELARPVFHPGFIVKVKKILESICVNCGKLKADISDPNFAEKIRHVRDLKTRMAIVWSHCKSKMVCEADEQRDEGDLDGDEPKKGHGGCGHLQPQIRKEGLKLFLQYKKPKDEDEDIKSVHQDKRLFTPSEVYTTLTKISESDLHILGLSDEYARPEWMILTVLPVPPPPVRPSIAVDGGTMRSEDDLTYKLGEIIKASTNVRKSEQEGSPAHIVTEYEQLLQFHVATYMDNDIAGIPQALQKSGRPVKAIRARLKGKEGRLRGNLMGKRVDFSARTVITGDPNLELDEVGVPRSIAMNLTFPERVTPYNISYLQELVRRGPNAYPGARYVVRDTGDRIDLRRNKQTDAFLQYGWIVERHLKDGDFVLFNRQPSLHKMSMMSHRVRLMPYSTFRLNLSVTPPYNADFDGDEMNMQYTSKIRHFRIISPQANKPVMGIFTLRDCFLDWNQVQNILLWVPEWDGTPLWTGKQILTPDSPSPNPNGEIIFGVVEKKTVGASQGGLVHVVFREKGAEATRTLFTGLQCIVNFWLFHNGFNTMSFVNQKISEKKENAQKDELKPSPGMTIRESFESARDDSGRHAQTHLKDDNNVKQMVVAGSKGSFINISQMSVCVGQQSHRTLPHFTKDDFSPEARGFFFFHAMAGREGLIDTAVKTAETGYIQRRLVKALEDVMVNYDGTVRNSLGDDGMDGAFIERQRIETFHLSDREFEHNYRVDVTDPAGGFLPGVLQLQARLDEEYAQLLEDRRILREFIFPRTPANIPHYLPVNLQRVPSDLDPVYIIDALVVCQANATLNFCMHLRASFATRRVLEKYHLTREAFDWVLGESIVNPGEMCGTLAAQSIGEPATQMTLNTKNVTLGVPRLKEIINVATNIKTPSLTVYLQPELSISAELAKNVQQELAFTSLRTVTAASTVIEEDQVFQLHLQSPWLLRLEMDRTKMIDRKLTMETNFKSDLFVIWSEDNSEKLIIRCRDEDGIGTIEEDIFLRQLENTMLNSISLRGVKGIRRTLIEQDGTIVTGKSGDVMCLDGVDFTRTYSNNCVEVFNVLGIEAARAAIMKELRNVIEFDGSYVNYRHLALLCDLMTHPGSLMAITRHGINRADTGALMRSSFEETVEILMEAAAVGERDDCHGIAENVMFGQMAPMGTGSFDVALDMDMLKDVIVDHRLPMQSMLSAQVDAGMTPGQVAMTPYDSNSPMWNQESYKGEAAAFSPLASNGGEESANFAYRGFGQSPRHAGAMSPAAPGYSPSSPNVYSPTSPYVPQSPFAGATSPFSTSPYVTSPFYDRGRAPTSPTYSPTSPALNLSSPGYSPTSPRYSPTSPSFSPTSPRYSPQSPSFSPSSPRYSPTSPSFSPASPRSPALMTPASPKYSPTSPTSPSSPKYSPTSPAYSPASPAYSPASPAYSPTSPQWSPSSPSQTQQNGSSGRSHAYTTSPSWD</sequence>
<dbReference type="Gene3D" id="3.30.1360.140">
    <property type="match status" value="1"/>
</dbReference>
<accession>A0AAD4QD26</accession>
<dbReference type="FunFam" id="4.10.860.120:FF:000003">
    <property type="entry name" value="DNA-directed RNA polymerase subunit"/>
    <property type="match status" value="1"/>
</dbReference>
<proteinExistence type="inferred from homology"/>
<dbReference type="GO" id="GO:0006366">
    <property type="term" value="P:transcription by RNA polymerase II"/>
    <property type="evidence" value="ECO:0007669"/>
    <property type="project" value="InterPro"/>
</dbReference>
<evidence type="ECO:0000313" key="18">
    <source>
        <dbReference type="EMBL" id="KAH8990086.1"/>
    </source>
</evidence>
<dbReference type="EMBL" id="JAKELL010000032">
    <property type="protein sequence ID" value="KAH8990086.1"/>
    <property type="molecule type" value="Genomic_DNA"/>
</dbReference>
<reference evidence="18" key="1">
    <citation type="submission" date="2022-01" db="EMBL/GenBank/DDBJ databases">
        <title>Comparative genomics reveals a dynamic genome evolution in the ectomycorrhizal milk-cap (Lactarius) mushrooms.</title>
        <authorList>
            <consortium name="DOE Joint Genome Institute"/>
            <person name="Lebreton A."/>
            <person name="Tang N."/>
            <person name="Kuo A."/>
            <person name="LaButti K."/>
            <person name="Drula E."/>
            <person name="Barry K."/>
            <person name="Clum A."/>
            <person name="Lipzen A."/>
            <person name="Mousain D."/>
            <person name="Ng V."/>
            <person name="Wang R."/>
            <person name="Wang X."/>
            <person name="Dai Y."/>
            <person name="Henrissat B."/>
            <person name="Grigoriev I.V."/>
            <person name="Guerin-Laguette A."/>
            <person name="Yu F."/>
            <person name="Martin F.M."/>
        </authorList>
    </citation>
    <scope>NUCLEOTIDE SEQUENCE</scope>
    <source>
        <strain evidence="18">QP</strain>
    </source>
</reference>
<evidence type="ECO:0000256" key="15">
    <source>
        <dbReference type="RuleBase" id="RU004279"/>
    </source>
</evidence>
<dbReference type="SMART" id="SM00663">
    <property type="entry name" value="RPOLA_N"/>
    <property type="match status" value="1"/>
</dbReference>
<evidence type="ECO:0000256" key="13">
    <source>
        <dbReference type="ARBA" id="ARBA00023242"/>
    </source>
</evidence>
<keyword evidence="13" id="KW-0539">Nucleus</keyword>
<evidence type="ECO:0000256" key="2">
    <source>
        <dbReference type="ARBA" id="ARBA00006460"/>
    </source>
</evidence>
<dbReference type="Pfam" id="PF04983">
    <property type="entry name" value="RNA_pol_Rpb1_3"/>
    <property type="match status" value="1"/>
</dbReference>
<dbReference type="InterPro" id="IPR007081">
    <property type="entry name" value="RNA_pol_Rpb1_5"/>
</dbReference>
<comment type="function">
    <text evidence="15">DNA-dependent RNA polymerase catalyzes the transcription of DNA into RNA using the four ribonucleoside triphosphates as substrates.</text>
</comment>
<comment type="subcellular location">
    <subcellularLocation>
        <location evidence="1">Nucleus</location>
    </subcellularLocation>
</comment>
<dbReference type="InterPro" id="IPR042102">
    <property type="entry name" value="RNA_pol_Rpb1_3_sf"/>
</dbReference>
<dbReference type="Pfam" id="PF04990">
    <property type="entry name" value="RNA_pol_Rpb1_7"/>
    <property type="match status" value="1"/>
</dbReference>